<evidence type="ECO:0000256" key="3">
    <source>
        <dbReference type="ARBA" id="ARBA00023186"/>
    </source>
</evidence>
<proteinExistence type="inferred from homology"/>
<gene>
    <name evidence="6" type="ORF">AKO1_011683</name>
</gene>
<dbReference type="GO" id="GO:0035371">
    <property type="term" value="C:microtubule plus-end"/>
    <property type="evidence" value="ECO:0007669"/>
    <property type="project" value="TreeGrafter"/>
</dbReference>
<evidence type="ECO:0000313" key="6">
    <source>
        <dbReference type="EMBL" id="KAL0485289.1"/>
    </source>
</evidence>
<evidence type="ECO:0000256" key="4">
    <source>
        <dbReference type="ARBA" id="ARBA00025779"/>
    </source>
</evidence>
<dbReference type="SUPFAM" id="SSF74924">
    <property type="entry name" value="Cap-Gly domain"/>
    <property type="match status" value="1"/>
</dbReference>
<keyword evidence="2" id="KW-0963">Cytoplasm</keyword>
<dbReference type="PROSITE" id="PS50245">
    <property type="entry name" value="CAP_GLY_2"/>
    <property type="match status" value="1"/>
</dbReference>
<comment type="subcellular location">
    <subcellularLocation>
        <location evidence="1">Cytoplasm</location>
    </subcellularLocation>
</comment>
<dbReference type="SMART" id="SM01052">
    <property type="entry name" value="CAP_GLY"/>
    <property type="match status" value="1"/>
</dbReference>
<feature type="domain" description="CAP-Gly" evidence="5">
    <location>
        <begin position="167"/>
        <end position="209"/>
    </location>
</feature>
<accession>A0AAW2Z7A0</accession>
<evidence type="ECO:0000256" key="2">
    <source>
        <dbReference type="ARBA" id="ARBA00022490"/>
    </source>
</evidence>
<dbReference type="SUPFAM" id="SSF54236">
    <property type="entry name" value="Ubiquitin-like"/>
    <property type="match status" value="1"/>
</dbReference>
<dbReference type="CDD" id="cd01789">
    <property type="entry name" value="Ubl_TBCB"/>
    <property type="match status" value="1"/>
</dbReference>
<dbReference type="InterPro" id="IPR045172">
    <property type="entry name" value="TBCB_Ubl"/>
</dbReference>
<dbReference type="Pfam" id="PF14560">
    <property type="entry name" value="Ubiquitin_2"/>
    <property type="match status" value="1"/>
</dbReference>
<dbReference type="EMBL" id="JAOPGA020001124">
    <property type="protein sequence ID" value="KAL0485289.1"/>
    <property type="molecule type" value="Genomic_DNA"/>
</dbReference>
<dbReference type="GO" id="GO:0043014">
    <property type="term" value="F:alpha-tubulin binding"/>
    <property type="evidence" value="ECO:0007669"/>
    <property type="project" value="InterPro"/>
</dbReference>
<dbReference type="PROSITE" id="PS00845">
    <property type="entry name" value="CAP_GLY_1"/>
    <property type="match status" value="1"/>
</dbReference>
<protein>
    <submittedName>
        <fullName evidence="6">Tubulin-folding cofactor B</fullName>
    </submittedName>
</protein>
<evidence type="ECO:0000259" key="5">
    <source>
        <dbReference type="PROSITE" id="PS50245"/>
    </source>
</evidence>
<dbReference type="InterPro" id="IPR000938">
    <property type="entry name" value="CAP-Gly_domain"/>
</dbReference>
<dbReference type="InterPro" id="IPR000626">
    <property type="entry name" value="Ubiquitin-like_dom"/>
</dbReference>
<dbReference type="InterPro" id="IPR036859">
    <property type="entry name" value="CAP-Gly_dom_sf"/>
</dbReference>
<sequence length="231" mass="26532">MWLEITHSVIELRTEKQYDPAITIDNLKSKLYSIVGTSPSHMRLELYDQYGALVATMTDDSRTLESYGALNHMRVHVVDTDPSNKMAALTDVSSVQKYTISEEDYDKKEDTFRKWKQRNIAPTDAEQKKEEEEKFYSNKELISSIKVGDRFEKLDETKARGEVKYVGKTQFSAGYWVGVQYDEPLGKHNGTVKGAKYFECTSGYGMFLRPDKIQTGNYPEVGFDDLEEDEI</sequence>
<keyword evidence="7" id="KW-1185">Reference proteome</keyword>
<dbReference type="GO" id="GO:0007023">
    <property type="term" value="P:post-chaperonin tubulin folding pathway"/>
    <property type="evidence" value="ECO:0007669"/>
    <property type="project" value="InterPro"/>
</dbReference>
<dbReference type="Proteomes" id="UP001431209">
    <property type="component" value="Unassembled WGS sequence"/>
</dbReference>
<evidence type="ECO:0000313" key="7">
    <source>
        <dbReference type="Proteomes" id="UP001431209"/>
    </source>
</evidence>
<dbReference type="Pfam" id="PF01302">
    <property type="entry name" value="CAP_GLY"/>
    <property type="match status" value="1"/>
</dbReference>
<dbReference type="GO" id="GO:0005737">
    <property type="term" value="C:cytoplasm"/>
    <property type="evidence" value="ECO:0007669"/>
    <property type="project" value="UniProtKB-SubCell"/>
</dbReference>
<name>A0AAW2Z7A0_9EUKA</name>
<evidence type="ECO:0000256" key="1">
    <source>
        <dbReference type="ARBA" id="ARBA00004496"/>
    </source>
</evidence>
<reference evidence="6 7" key="1">
    <citation type="submission" date="2024-03" db="EMBL/GenBank/DDBJ databases">
        <title>The Acrasis kona genome and developmental transcriptomes reveal deep origins of eukaryotic multicellular pathways.</title>
        <authorList>
            <person name="Sheikh S."/>
            <person name="Fu C.-J."/>
            <person name="Brown M.W."/>
            <person name="Baldauf S.L."/>
        </authorList>
    </citation>
    <scope>NUCLEOTIDE SEQUENCE [LARGE SCALE GENOMIC DNA]</scope>
    <source>
        <strain evidence="6 7">ATCC MYA-3509</strain>
    </source>
</reference>
<dbReference type="Gene3D" id="2.30.30.190">
    <property type="entry name" value="CAP Gly-rich-like domain"/>
    <property type="match status" value="1"/>
</dbReference>
<keyword evidence="3" id="KW-0143">Chaperone</keyword>
<dbReference type="PANTHER" id="PTHR18916">
    <property type="entry name" value="DYNACTIN 1-RELATED MICROTUBULE-BINDING"/>
    <property type="match status" value="1"/>
</dbReference>
<organism evidence="6 7">
    <name type="scientific">Acrasis kona</name>
    <dbReference type="NCBI Taxonomy" id="1008807"/>
    <lineage>
        <taxon>Eukaryota</taxon>
        <taxon>Discoba</taxon>
        <taxon>Heterolobosea</taxon>
        <taxon>Tetramitia</taxon>
        <taxon>Eutetramitia</taxon>
        <taxon>Acrasidae</taxon>
        <taxon>Acrasis</taxon>
    </lineage>
</organism>
<dbReference type="PANTHER" id="PTHR18916:SF85">
    <property type="entry name" value="TUBULIN-FOLDING COFACTOR B"/>
    <property type="match status" value="1"/>
</dbReference>
<dbReference type="GO" id="GO:0007021">
    <property type="term" value="P:tubulin complex assembly"/>
    <property type="evidence" value="ECO:0007669"/>
    <property type="project" value="InterPro"/>
</dbReference>
<dbReference type="InterPro" id="IPR029071">
    <property type="entry name" value="Ubiquitin-like_domsf"/>
</dbReference>
<comment type="caution">
    <text evidence="6">The sequence shown here is derived from an EMBL/GenBank/DDBJ whole genome shotgun (WGS) entry which is preliminary data.</text>
</comment>
<dbReference type="GO" id="GO:0051010">
    <property type="term" value="F:microtubule plus-end binding"/>
    <property type="evidence" value="ECO:0007669"/>
    <property type="project" value="TreeGrafter"/>
</dbReference>
<dbReference type="GO" id="GO:0031122">
    <property type="term" value="P:cytoplasmic microtubule organization"/>
    <property type="evidence" value="ECO:0007669"/>
    <property type="project" value="TreeGrafter"/>
</dbReference>
<dbReference type="GO" id="GO:0005634">
    <property type="term" value="C:nucleus"/>
    <property type="evidence" value="ECO:0007669"/>
    <property type="project" value="TreeGrafter"/>
</dbReference>
<dbReference type="Gene3D" id="3.10.20.90">
    <property type="entry name" value="Phosphatidylinositol 3-kinase Catalytic Subunit, Chain A, domain 1"/>
    <property type="match status" value="1"/>
</dbReference>
<dbReference type="AlphaFoldDB" id="A0AAW2Z7A0"/>
<comment type="similarity">
    <text evidence="4">Belongs to the TBCB family.</text>
</comment>